<dbReference type="InterPro" id="IPR045087">
    <property type="entry name" value="Cu-oxidase_fam"/>
</dbReference>
<keyword evidence="1" id="KW-0479">Metal-binding</keyword>
<evidence type="ECO:0000259" key="4">
    <source>
        <dbReference type="Pfam" id="PF07732"/>
    </source>
</evidence>
<sequence length="468" mass="50825">MAGATSLVGHAFSAAPRYRTAPLPPAGADILDIALTAKLRPQQLLPAPAKPTPVLSYGDGPAVIRMKQGQWLRATLNNELAEHTTVHWHGIRLPNGMDGVPYLTQDPVLPGQSFTYAFQPPDPGTFFFHPHCDTITQLGQGLAGVLIIEGDETRPFDADLVCAYRDWRVNDDGSFGALTTPKGAGTAGTFGTFQTVNDRHQPVFKVPANGDIRVRFLNVDMTRLVDLGLDGAEGWMIATDGNALEPTKLETWRMGPAMRLDLTFRAPKSGSVKLMNYYAAEPIVLATFEAEGAPLDRPAFEPAPLKTPRIPEPKPQGDTDFTLRLSAASSPSPLPADLKLPNGEILPLADSLCLTQNTFWAMNGQTWPSMDEGRLPPPLAQFARGRTVVMEIVNATPHPHPIHMHGNTFKVVSSNKGKVLPHFADTVLVAPKERVKVAFVADNPGAWMLHCHIIEHQETGMMGYVEVA</sequence>
<evidence type="ECO:0000313" key="5">
    <source>
        <dbReference type="EMBL" id="MDQ7250863.1"/>
    </source>
</evidence>
<dbReference type="PANTHER" id="PTHR11709:SF2">
    <property type="entry name" value="MULTICOPPER OXIDASE LPR1"/>
    <property type="match status" value="1"/>
</dbReference>
<proteinExistence type="predicted"/>
<dbReference type="Pfam" id="PF07732">
    <property type="entry name" value="Cu-oxidase_3"/>
    <property type="match status" value="1"/>
</dbReference>
<keyword evidence="6" id="KW-1185">Reference proteome</keyword>
<dbReference type="CDD" id="cd13906">
    <property type="entry name" value="CuRO_3_CumA_like"/>
    <property type="match status" value="1"/>
</dbReference>
<name>A0ABU0YT31_9PROT</name>
<reference evidence="6" key="1">
    <citation type="submission" date="2023-08" db="EMBL/GenBank/DDBJ databases">
        <title>Rhodospirillaceae gen. nov., a novel taxon isolated from the Yangtze River Yuezi River estuary sludge.</title>
        <authorList>
            <person name="Ruan L."/>
        </authorList>
    </citation>
    <scope>NUCLEOTIDE SEQUENCE [LARGE SCALE GENOMIC DNA]</scope>
    <source>
        <strain evidence="6">R-7</strain>
    </source>
</reference>
<feature type="domain" description="Plastocyanin-like" evidence="3">
    <location>
        <begin position="363"/>
        <end position="467"/>
    </location>
</feature>
<evidence type="ECO:0000256" key="1">
    <source>
        <dbReference type="ARBA" id="ARBA00022723"/>
    </source>
</evidence>
<dbReference type="InterPro" id="IPR011707">
    <property type="entry name" value="Cu-oxidase-like_N"/>
</dbReference>
<dbReference type="CDD" id="cd13861">
    <property type="entry name" value="CuRO_1_CumA_like"/>
    <property type="match status" value="1"/>
</dbReference>
<evidence type="ECO:0000256" key="2">
    <source>
        <dbReference type="ARBA" id="ARBA00023002"/>
    </source>
</evidence>
<dbReference type="RefSeq" id="WP_379960666.1">
    <property type="nucleotide sequence ID" value="NZ_JAUYVI010000008.1"/>
</dbReference>
<feature type="domain" description="Plastocyanin-like" evidence="4">
    <location>
        <begin position="63"/>
        <end position="151"/>
    </location>
</feature>
<dbReference type="PANTHER" id="PTHR11709">
    <property type="entry name" value="MULTI-COPPER OXIDASE"/>
    <property type="match status" value="1"/>
</dbReference>
<dbReference type="Proteomes" id="UP001230156">
    <property type="component" value="Unassembled WGS sequence"/>
</dbReference>
<organism evidence="5 6">
    <name type="scientific">Dongia sedimenti</name>
    <dbReference type="NCBI Taxonomy" id="3064282"/>
    <lineage>
        <taxon>Bacteria</taxon>
        <taxon>Pseudomonadati</taxon>
        <taxon>Pseudomonadota</taxon>
        <taxon>Alphaproteobacteria</taxon>
        <taxon>Rhodospirillales</taxon>
        <taxon>Dongiaceae</taxon>
        <taxon>Dongia</taxon>
    </lineage>
</organism>
<dbReference type="SUPFAM" id="SSF49503">
    <property type="entry name" value="Cupredoxins"/>
    <property type="match status" value="3"/>
</dbReference>
<comment type="caution">
    <text evidence="5">The sequence shown here is derived from an EMBL/GenBank/DDBJ whole genome shotgun (WGS) entry which is preliminary data.</text>
</comment>
<dbReference type="InterPro" id="IPR011706">
    <property type="entry name" value="Cu-oxidase_C"/>
</dbReference>
<protein>
    <submittedName>
        <fullName evidence="5">Multicopper oxidase family protein</fullName>
    </submittedName>
</protein>
<gene>
    <name evidence="5" type="ORF">Q8A70_24450</name>
</gene>
<dbReference type="PROSITE" id="PS00080">
    <property type="entry name" value="MULTICOPPER_OXIDASE2"/>
    <property type="match status" value="1"/>
</dbReference>
<keyword evidence="2" id="KW-0560">Oxidoreductase</keyword>
<dbReference type="EMBL" id="JAUYVI010000008">
    <property type="protein sequence ID" value="MDQ7250863.1"/>
    <property type="molecule type" value="Genomic_DNA"/>
</dbReference>
<evidence type="ECO:0000259" key="3">
    <source>
        <dbReference type="Pfam" id="PF07731"/>
    </source>
</evidence>
<dbReference type="InterPro" id="IPR008972">
    <property type="entry name" value="Cupredoxin"/>
</dbReference>
<evidence type="ECO:0000313" key="6">
    <source>
        <dbReference type="Proteomes" id="UP001230156"/>
    </source>
</evidence>
<dbReference type="Gene3D" id="2.60.40.420">
    <property type="entry name" value="Cupredoxins - blue copper proteins"/>
    <property type="match status" value="3"/>
</dbReference>
<dbReference type="InterPro" id="IPR002355">
    <property type="entry name" value="Cu_oxidase_Cu_BS"/>
</dbReference>
<dbReference type="Pfam" id="PF07731">
    <property type="entry name" value="Cu-oxidase_2"/>
    <property type="match status" value="1"/>
</dbReference>
<accession>A0ABU0YT31</accession>